<dbReference type="InterPro" id="IPR039254">
    <property type="entry name" value="Rds1"/>
</dbReference>
<feature type="signal peptide" evidence="1">
    <location>
        <begin position="1"/>
        <end position="16"/>
    </location>
</feature>
<keyword evidence="3" id="KW-1185">Reference proteome</keyword>
<dbReference type="OrthoDB" id="2098436at2759"/>
<evidence type="ECO:0000313" key="3">
    <source>
        <dbReference type="Proteomes" id="UP000383932"/>
    </source>
</evidence>
<dbReference type="PANTHER" id="PTHR38705">
    <property type="entry name" value="PROTEIN RDS1"/>
    <property type="match status" value="1"/>
</dbReference>
<reference evidence="2 3" key="1">
    <citation type="journal article" date="2019" name="Fungal Biol. Biotechnol.">
        <title>Draft genome sequence of fastidious pathogen Ceratobasidium theobromae, which causes vascular-streak dieback in Theobroma cacao.</title>
        <authorList>
            <person name="Ali S.S."/>
            <person name="Asman A."/>
            <person name="Shao J."/>
            <person name="Firmansyah A.P."/>
            <person name="Susilo A.W."/>
            <person name="Rosmana A."/>
            <person name="McMahon P."/>
            <person name="Junaid M."/>
            <person name="Guest D."/>
            <person name="Kheng T.Y."/>
            <person name="Meinhardt L.W."/>
            <person name="Bailey B.A."/>
        </authorList>
    </citation>
    <scope>NUCLEOTIDE SEQUENCE [LARGE SCALE GENOMIC DNA]</scope>
    <source>
        <strain evidence="2 3">CT2</strain>
    </source>
</reference>
<dbReference type="PANTHER" id="PTHR38705:SF1">
    <property type="entry name" value="PROTEIN RDS1"/>
    <property type="match status" value="1"/>
</dbReference>
<proteinExistence type="predicted"/>
<dbReference type="Proteomes" id="UP000383932">
    <property type="component" value="Unassembled WGS sequence"/>
</dbReference>
<evidence type="ECO:0000256" key="1">
    <source>
        <dbReference type="SAM" id="SignalP"/>
    </source>
</evidence>
<dbReference type="AlphaFoldDB" id="A0A5N5QI08"/>
<keyword evidence="1" id="KW-0732">Signal</keyword>
<evidence type="ECO:0000313" key="2">
    <source>
        <dbReference type="EMBL" id="KAB5590937.1"/>
    </source>
</evidence>
<protein>
    <submittedName>
        <fullName evidence="2">Protein rds1</fullName>
    </submittedName>
</protein>
<sequence>MKYLALLTIFTPVTFAAPVRNRSIRTPSLLIYDGPRLSTFRVRDNGGKFNSPKGGVSPPKPVYHVESDFDYQSINLALNQEWIELDLFRYGLKRFSNREFEDAGLNEDDRYLIGFMADQEVGHARALGNLLGGPPKADAASKPCKYTYPFHTVREFVDFCQKLTRWGESGVYGFLPHLDSRPSAQILLQSITTEARQQMIFRQFEGLFAMPVWFETGITQSMAWTLLAPYLESCPQENPKIKWRNFPALNVTNNPSGINTDYGPAISRNRPHLTEPGRKVTLTWEDPGKKVGPKNFDYVTATAVEGKAKYAAWVSQFNVTYTPLENIQGNSASTEQPGTLVYPDLGDPQVNGTTFIAITDTNLFVTPANLSLIDNHIVAGPAIYQAY</sequence>
<feature type="chain" id="PRO_5024441233" evidence="1">
    <location>
        <begin position="17"/>
        <end position="387"/>
    </location>
</feature>
<comment type="caution">
    <text evidence="2">The sequence shown here is derived from an EMBL/GenBank/DDBJ whole genome shotgun (WGS) entry which is preliminary data.</text>
</comment>
<name>A0A5N5QI08_9AGAM</name>
<gene>
    <name evidence="2" type="ORF">CTheo_5631</name>
</gene>
<accession>A0A5N5QI08</accession>
<organism evidence="2 3">
    <name type="scientific">Ceratobasidium theobromae</name>
    <dbReference type="NCBI Taxonomy" id="1582974"/>
    <lineage>
        <taxon>Eukaryota</taxon>
        <taxon>Fungi</taxon>
        <taxon>Dikarya</taxon>
        <taxon>Basidiomycota</taxon>
        <taxon>Agaricomycotina</taxon>
        <taxon>Agaricomycetes</taxon>
        <taxon>Cantharellales</taxon>
        <taxon>Ceratobasidiaceae</taxon>
        <taxon>Ceratobasidium</taxon>
    </lineage>
</organism>
<dbReference type="EMBL" id="SSOP01000135">
    <property type="protein sequence ID" value="KAB5590937.1"/>
    <property type="molecule type" value="Genomic_DNA"/>
</dbReference>
<dbReference type="Pfam" id="PF13668">
    <property type="entry name" value="Ferritin_2"/>
    <property type="match status" value="1"/>
</dbReference>